<dbReference type="AlphaFoldDB" id="A0A9P8JSY1"/>
<accession>A0A9P8JSY1</accession>
<organism evidence="7 8">
    <name type="scientific">Aureobasidium melanogenum</name>
    <name type="common">Aureobasidium pullulans var. melanogenum</name>
    <dbReference type="NCBI Taxonomy" id="46634"/>
    <lineage>
        <taxon>Eukaryota</taxon>
        <taxon>Fungi</taxon>
        <taxon>Dikarya</taxon>
        <taxon>Ascomycota</taxon>
        <taxon>Pezizomycotina</taxon>
        <taxon>Dothideomycetes</taxon>
        <taxon>Dothideomycetidae</taxon>
        <taxon>Dothideales</taxon>
        <taxon>Saccotheciaceae</taxon>
        <taxon>Aureobasidium</taxon>
    </lineage>
</organism>
<evidence type="ECO:0000256" key="1">
    <source>
        <dbReference type="ARBA" id="ARBA00004167"/>
    </source>
</evidence>
<comment type="caution">
    <text evidence="7">The sequence shown here is derived from an EMBL/GenBank/DDBJ whole genome shotgun (WGS) entry which is preliminary data.</text>
</comment>
<evidence type="ECO:0000256" key="5">
    <source>
        <dbReference type="SAM" id="MobiDB-lite"/>
    </source>
</evidence>
<dbReference type="PANTHER" id="PTHR15549">
    <property type="entry name" value="PAIRED IMMUNOGLOBULIN-LIKE TYPE 2 RECEPTOR"/>
    <property type="match status" value="1"/>
</dbReference>
<name>A0A9P8JSY1_AURME</name>
<dbReference type="PROSITE" id="PS51257">
    <property type="entry name" value="PROKAR_LIPOPROTEIN"/>
    <property type="match status" value="1"/>
</dbReference>
<feature type="compositionally biased region" description="Polar residues" evidence="5">
    <location>
        <begin position="257"/>
        <end position="272"/>
    </location>
</feature>
<feature type="compositionally biased region" description="Basic and acidic residues" evidence="5">
    <location>
        <begin position="198"/>
        <end position="211"/>
    </location>
</feature>
<keyword evidence="4 6" id="KW-0472">Membrane</keyword>
<feature type="compositionally biased region" description="Low complexity" evidence="5">
    <location>
        <begin position="246"/>
        <end position="256"/>
    </location>
</feature>
<dbReference type="EMBL" id="JAHFXS010001334">
    <property type="protein sequence ID" value="KAG9978117.1"/>
    <property type="molecule type" value="Genomic_DNA"/>
</dbReference>
<dbReference type="GO" id="GO:0071944">
    <property type="term" value="C:cell periphery"/>
    <property type="evidence" value="ECO:0007669"/>
    <property type="project" value="UniProtKB-ARBA"/>
</dbReference>
<dbReference type="PANTHER" id="PTHR15549:SF26">
    <property type="entry name" value="AXIAL BUDDING PATTERN PROTEIN 2-RELATED"/>
    <property type="match status" value="1"/>
</dbReference>
<feature type="compositionally biased region" description="Low complexity" evidence="5">
    <location>
        <begin position="273"/>
        <end position="292"/>
    </location>
</feature>
<reference evidence="7" key="2">
    <citation type="submission" date="2021-08" db="EMBL/GenBank/DDBJ databases">
        <authorList>
            <person name="Gostincar C."/>
            <person name="Sun X."/>
            <person name="Song Z."/>
            <person name="Gunde-Cimerman N."/>
        </authorList>
    </citation>
    <scope>NUCLEOTIDE SEQUENCE</scope>
    <source>
        <strain evidence="7">EXF-9298</strain>
    </source>
</reference>
<dbReference type="InterPro" id="IPR051694">
    <property type="entry name" value="Immunoregulatory_rcpt-like"/>
</dbReference>
<comment type="subcellular location">
    <subcellularLocation>
        <location evidence="1">Membrane</location>
        <topology evidence="1">Single-pass membrane protein</topology>
    </subcellularLocation>
</comment>
<keyword evidence="3 6" id="KW-1133">Transmembrane helix</keyword>
<dbReference type="Proteomes" id="UP000729357">
    <property type="component" value="Unassembled WGS sequence"/>
</dbReference>
<evidence type="ECO:0000256" key="4">
    <source>
        <dbReference type="ARBA" id="ARBA00023136"/>
    </source>
</evidence>
<evidence type="ECO:0000256" key="2">
    <source>
        <dbReference type="ARBA" id="ARBA00022692"/>
    </source>
</evidence>
<dbReference type="GO" id="GO:0016020">
    <property type="term" value="C:membrane"/>
    <property type="evidence" value="ECO:0007669"/>
    <property type="project" value="UniProtKB-SubCell"/>
</dbReference>
<evidence type="ECO:0000256" key="3">
    <source>
        <dbReference type="ARBA" id="ARBA00022989"/>
    </source>
</evidence>
<evidence type="ECO:0000256" key="6">
    <source>
        <dbReference type="SAM" id="Phobius"/>
    </source>
</evidence>
<keyword evidence="8" id="KW-1185">Reference proteome</keyword>
<gene>
    <name evidence="7" type="ORF">KCU98_g9632</name>
</gene>
<feature type="non-terminal residue" evidence="7">
    <location>
        <position position="1"/>
    </location>
</feature>
<keyword evidence="2 6" id="KW-0812">Transmembrane</keyword>
<reference evidence="7" key="1">
    <citation type="journal article" date="2021" name="J Fungi (Basel)">
        <title>Virulence traits and population genomics of the black yeast Aureobasidium melanogenum.</title>
        <authorList>
            <person name="Cernosa A."/>
            <person name="Sun X."/>
            <person name="Gostincar C."/>
            <person name="Fang C."/>
            <person name="Gunde-Cimerman N."/>
            <person name="Song Z."/>
        </authorList>
    </citation>
    <scope>NUCLEOTIDE SEQUENCE</scope>
    <source>
        <strain evidence="7">EXF-9298</strain>
    </source>
</reference>
<evidence type="ECO:0000313" key="7">
    <source>
        <dbReference type="EMBL" id="KAG9978117.1"/>
    </source>
</evidence>
<feature type="region of interest" description="Disordered" evidence="5">
    <location>
        <begin position="396"/>
        <end position="444"/>
    </location>
</feature>
<protein>
    <submittedName>
        <fullName evidence="7">Uncharacterized protein</fullName>
    </submittedName>
</protein>
<proteinExistence type="predicted"/>
<evidence type="ECO:0000313" key="8">
    <source>
        <dbReference type="Proteomes" id="UP000729357"/>
    </source>
</evidence>
<feature type="transmembrane region" description="Helical" evidence="6">
    <location>
        <begin position="151"/>
        <end position="176"/>
    </location>
</feature>
<feature type="compositionally biased region" description="Polar residues" evidence="5">
    <location>
        <begin position="397"/>
        <end position="410"/>
    </location>
</feature>
<feature type="region of interest" description="Disordered" evidence="5">
    <location>
        <begin position="198"/>
        <end position="292"/>
    </location>
</feature>
<sequence length="444" mass="48064">MALTYDRDLWPRQSFDPSCPSGGSWYACTTGSRFVGCCTGSIDPCNEKTSCPQKDLKPASFDVAEYGMFPDQTCDADSNWYTCTGTNPAFMGCCKSNPCSSGCPTNDLTAASLSVDDAVASAFITTSSAAATSTAAATTTPAASSSAGNHVGAIAGGAIGGVAGIALVVIGIIWCFKRRRQAHQRELEQQRMAAEYKNDDGHFHNTYDPRQVETPTGIQPEDAEEPRRTVYSTEDPEGIEVDDRPQQTTSTRPSTSDQHLTSVGQSFNVSPNVSRPPSVGYPPSVSNPPSVGNSWFTRDSIFANGNPQLANLPSPDESRRVSWVEQSRYHNNGSPVVTPVHSPLHTNQPDYFGTYENHQHNTSYAAQHPISPQNQYFELDDTQLSPPVELEAIEATPTKSAEDNTWQSVLQPPAQRRGRHDVEERKTGSAYFSPDDVGKPQSRG</sequence>